<sequence length="1183" mass="134649">MAPTLEEYERLLGLPLVEETLYFHQDQAPSWGTMACLLKVSEEDILRVKKRRNGIEGLPRAYLVQRLDQLRLRKDWPAFIDTLGLLIYGILLFPQLEDYVDRTTMEVFLARKNKGENPTMAVLADTYYSLHQCGERRRGILRCCTPLLYLWLTSHLFQCKHRTTCPIENFKWSWVPPMTNKEWARKLEEASERSVRWYPPWNEREHVIVKCEGYPNVPLLGTQGAINYNPELAVRQAGYPIIVPPSEKALTPFALLGPEAWEGIHHRKIRRAWINPTKRGTSEKLRSCGASSEYRQWVEKRVKDLKLPWDKVQPHDPDTQSYEVQETLEIERLKRSLDKTMAERSHWKWKLEEALEEIYDEKNLNEEISKKARTEHDARIRIGSCLKAADQEMCARRTERDQAIRDKEQLQGALLDSQRREAEQQEQLRQLQGKLRLLEEELTRANLSKELLREQERKALLEAVRARTKAEEDEAQLKETIRELKQAAEGWKRRCQDIADDGEEQLNAATAETLFWKDRFSKLAGLANRALRNISQGLRAAEGMVGFIKPTTIHTPSHQYHTRARTRHMEQAIDELEQQNIQTRAEVGQMRENMGEIKEQLNKVFELLTRSAPLLVFADTTGTASNAATQGTPTYPPGFTPQYGMPLGWNTPADAPALEEPEMRTLPTATASLPHFPQSSTQAGITLRHPEVTPVRDEKISSLEQRVRLIEGTGGHGLDAADLCLMSDVALPADFKTPKFEKYKGSSCPRVHLAMYCRKMAAYVHHDKILVHCFQDSLTGPALTWYVNLEKGQVKTWRDLAEAFIRQYRYNEDMAPDRSRLQNLSKPDSEGFKDYAQRWRELAAQVKPPLTEKEMVSMFIETLPALFYDKTVGSVASNFADLVTVGERIEVGIKRGKFINNSANPARKLLPERRKGEANAMTIGSPNTSPITLSPSGIIVSPNTPSPNGVETASPTNAQDPRTTRLRRNFTPIPMSYTALLHQLLQKQMISTVPLRPLEPPYPRNYNPTAKCEYHEGGPGHTTENCWAFKHKVQDLLEQGWLKLEPNKPNVSTNPLPPHEGASINTLDHEPTRQDTEDEAIPQIAVIGQDETLREPITIYYDPVQMTSPSLTISVAAQPAYRDNHAVPWLYEPAPPEIAKGGEHAKEVVNIAEEGGLTRSGRIYTPETLRGQKAQGSDKRPAT</sequence>
<dbReference type="InterPro" id="IPR056647">
    <property type="entry name" value="DUF7745"/>
</dbReference>
<organism evidence="5 6">
    <name type="scientific">Mucuna pruriens</name>
    <name type="common">Velvet bean</name>
    <name type="synonym">Dolichos pruriens</name>
    <dbReference type="NCBI Taxonomy" id="157652"/>
    <lineage>
        <taxon>Eukaryota</taxon>
        <taxon>Viridiplantae</taxon>
        <taxon>Streptophyta</taxon>
        <taxon>Embryophyta</taxon>
        <taxon>Tracheophyta</taxon>
        <taxon>Spermatophyta</taxon>
        <taxon>Magnoliopsida</taxon>
        <taxon>eudicotyledons</taxon>
        <taxon>Gunneridae</taxon>
        <taxon>Pentapetalae</taxon>
        <taxon>rosids</taxon>
        <taxon>fabids</taxon>
        <taxon>Fabales</taxon>
        <taxon>Fabaceae</taxon>
        <taxon>Papilionoideae</taxon>
        <taxon>50 kb inversion clade</taxon>
        <taxon>NPAAA clade</taxon>
        <taxon>indigoferoid/millettioid clade</taxon>
        <taxon>Phaseoleae</taxon>
        <taxon>Mucuna</taxon>
    </lineage>
</organism>
<keyword evidence="1" id="KW-0175">Coiled coil</keyword>
<protein>
    <submittedName>
        <fullName evidence="5">Uncharacterized protein</fullName>
    </submittedName>
</protein>
<name>A0A371FJQ5_MUCPR</name>
<evidence type="ECO:0000259" key="4">
    <source>
        <dbReference type="Pfam" id="PF24924"/>
    </source>
</evidence>
<evidence type="ECO:0000313" key="5">
    <source>
        <dbReference type="EMBL" id="RDX78460.1"/>
    </source>
</evidence>
<reference evidence="5" key="1">
    <citation type="submission" date="2018-05" db="EMBL/GenBank/DDBJ databases">
        <title>Draft genome of Mucuna pruriens seed.</title>
        <authorList>
            <person name="Nnadi N.E."/>
            <person name="Vos R."/>
            <person name="Hasami M.H."/>
            <person name="Devisetty U.K."/>
            <person name="Aguiy J.C."/>
        </authorList>
    </citation>
    <scope>NUCLEOTIDE SEQUENCE [LARGE SCALE GENOMIC DNA]</scope>
    <source>
        <strain evidence="5">JCA_2017</strain>
    </source>
</reference>
<dbReference type="Proteomes" id="UP000257109">
    <property type="component" value="Unassembled WGS sequence"/>
</dbReference>
<keyword evidence="6" id="KW-1185">Reference proteome</keyword>
<feature type="region of interest" description="Disordered" evidence="2">
    <location>
        <begin position="1045"/>
        <end position="1069"/>
    </location>
</feature>
<evidence type="ECO:0000256" key="2">
    <source>
        <dbReference type="SAM" id="MobiDB-lite"/>
    </source>
</evidence>
<evidence type="ECO:0000259" key="3">
    <source>
        <dbReference type="Pfam" id="PF03732"/>
    </source>
</evidence>
<feature type="domain" description="Retrotransposon gag" evidence="3">
    <location>
        <begin position="776"/>
        <end position="863"/>
    </location>
</feature>
<feature type="non-terminal residue" evidence="5">
    <location>
        <position position="1"/>
    </location>
</feature>
<gene>
    <name evidence="5" type="ORF">CR513_41265</name>
</gene>
<proteinExistence type="predicted"/>
<feature type="coiled-coil region" evidence="1">
    <location>
        <begin position="566"/>
        <end position="593"/>
    </location>
</feature>
<dbReference type="OrthoDB" id="686606at2759"/>
<feature type="domain" description="DUF7745" evidence="4">
    <location>
        <begin position="1"/>
        <end position="303"/>
    </location>
</feature>
<dbReference type="EMBL" id="QJKJ01008861">
    <property type="protein sequence ID" value="RDX78460.1"/>
    <property type="molecule type" value="Genomic_DNA"/>
</dbReference>
<dbReference type="AlphaFoldDB" id="A0A371FJQ5"/>
<comment type="caution">
    <text evidence="5">The sequence shown here is derived from an EMBL/GenBank/DDBJ whole genome shotgun (WGS) entry which is preliminary data.</text>
</comment>
<feature type="region of interest" description="Disordered" evidence="2">
    <location>
        <begin position="1156"/>
        <end position="1183"/>
    </location>
</feature>
<dbReference type="Pfam" id="PF03732">
    <property type="entry name" value="Retrotrans_gag"/>
    <property type="match status" value="1"/>
</dbReference>
<dbReference type="Pfam" id="PF24924">
    <property type="entry name" value="DUF7745"/>
    <property type="match status" value="1"/>
</dbReference>
<dbReference type="PANTHER" id="PTHR48154">
    <property type="entry name" value="PROTEIN, PUTATIVE-RELATED"/>
    <property type="match status" value="1"/>
</dbReference>
<evidence type="ECO:0000256" key="1">
    <source>
        <dbReference type="SAM" id="Coils"/>
    </source>
</evidence>
<dbReference type="InterPro" id="IPR005162">
    <property type="entry name" value="Retrotrans_gag_dom"/>
</dbReference>
<dbReference type="PANTHER" id="PTHR48154:SF1">
    <property type="entry name" value="PROTEIN, PUTATIVE-RELATED"/>
    <property type="match status" value="1"/>
</dbReference>
<accession>A0A371FJQ5</accession>
<evidence type="ECO:0000313" key="6">
    <source>
        <dbReference type="Proteomes" id="UP000257109"/>
    </source>
</evidence>
<feature type="coiled-coil region" evidence="1">
    <location>
        <begin position="407"/>
        <end position="501"/>
    </location>
</feature>